<evidence type="ECO:0000256" key="6">
    <source>
        <dbReference type="ARBA" id="ARBA00023237"/>
    </source>
</evidence>
<keyword evidence="4 7" id="KW-0812">Transmembrane</keyword>
<dbReference type="Gene3D" id="2.60.40.1120">
    <property type="entry name" value="Carboxypeptidase-like, regulatory domain"/>
    <property type="match status" value="1"/>
</dbReference>
<dbReference type="GO" id="GO:0009279">
    <property type="term" value="C:cell outer membrane"/>
    <property type="evidence" value="ECO:0007669"/>
    <property type="project" value="UniProtKB-SubCell"/>
</dbReference>
<sequence length="1018" mass="114827">MNLKNLLVFVGIFLWVLPSLAQNVTIKGSVKDTKGEPMMGAFVFIKGTQHGTSTDFDGNYTLNAQVGDVLKYSFLGMKSVEKKVTAGVTQIDIVLQDDIQQLEGTVVTGYGGKKIASRTVASVATVKGKDFAETPNANITDALQGKVAGMVVTTESGRPGASSSVLIHGLNTFMSVFDKTIVSEPLYIIDGAPVSGDIMTMYNPTDIESVTVLKDAASTSIYGARAANGVILITTKRGKRNERTHITINHQLGFSMRTNVTRKFFDNMASPQEYMDFWVKKDPNAIVAFGRRSGYTQTTARAIADSILAANPYNTRWDKVFFRDFAPISRTDVSISGGSNTTSYYISLGYLDQQGIKARSDYKRYNLNTNLDTQITDWLKAGLSISLGTTTAEGVSNAGSETDILSLPIYSPKESDGKRKNYIPSFINRQNGFFHPDYMAEKYPSIDYTEDILPIGYLLIEPIKNLTFKSQVGIQYNVNETESKGPLPSYIDYRYSNDSSKTVAQTFRYLNKYIQRTYTNLLQYKWNIKNLHDFDFLLGQEFIETLWRSFNASSKGQPSDALSMLSHGTKEYNVGDSQSESGFNSYFARLEYSYKYRYFIDLSARRDGSSAFGSNNRYANFWAIGGMWKLKEEKFLQKVNWLTSLDLRFSTGISGNSSIGDYRNRTLVDASKLYKQTPGYFIAMLGNPDIMWEEQQKTTLGLHIGIAKGTTINFEVYERNTHKTLAQRYINSASGFTSIPDNIGDMQNRGFDLTISTIAYRSKNNDLSIRPYFNMNYNEQKVTSLFLSKDNFVNRLFNNGYRLNEPLQWALPIFKGINKDGDAEWYQRNEDNPMIQQKDDSKVTTQFSEDLIQTTGKKMFAPINGGFGLSATYKNVSLDLAFSYALGKWLINEDRYYTLNQSTFGGKNFNRELFNYWKQEGDDTELPKLSSAYYMRKDTRLLENASYMRLKSISLSYALPQEVIDQMRFFSGVRLYASARNIFTITKYSGADPEFSNTLSRGGYPPARQFTIGVELKF</sequence>
<evidence type="ECO:0000256" key="5">
    <source>
        <dbReference type="ARBA" id="ARBA00023136"/>
    </source>
</evidence>
<feature type="domain" description="TonB-dependent receptor plug" evidence="9">
    <location>
        <begin position="118"/>
        <end position="230"/>
    </location>
</feature>
<keyword evidence="10" id="KW-0675">Receptor</keyword>
<dbReference type="AlphaFoldDB" id="A0A2X2SLX0"/>
<dbReference type="RefSeq" id="WP_111972721.1">
    <property type="nucleotide sequence ID" value="NZ_UAVS01000005.1"/>
</dbReference>
<dbReference type="EMBL" id="UAVS01000005">
    <property type="protein sequence ID" value="SQA94076.1"/>
    <property type="molecule type" value="Genomic_DNA"/>
</dbReference>
<evidence type="ECO:0000256" key="4">
    <source>
        <dbReference type="ARBA" id="ARBA00022692"/>
    </source>
</evidence>
<dbReference type="SUPFAM" id="SSF56935">
    <property type="entry name" value="Porins"/>
    <property type="match status" value="1"/>
</dbReference>
<evidence type="ECO:0000256" key="1">
    <source>
        <dbReference type="ARBA" id="ARBA00004571"/>
    </source>
</evidence>
<dbReference type="InterPro" id="IPR037066">
    <property type="entry name" value="Plug_dom_sf"/>
</dbReference>
<dbReference type="InterPro" id="IPR008969">
    <property type="entry name" value="CarboxyPept-like_regulatory"/>
</dbReference>
<dbReference type="Pfam" id="PF07715">
    <property type="entry name" value="Plug"/>
    <property type="match status" value="1"/>
</dbReference>
<keyword evidence="3 7" id="KW-1134">Transmembrane beta strand</keyword>
<dbReference type="InterPro" id="IPR023996">
    <property type="entry name" value="TonB-dep_OMP_SusC/RagA"/>
</dbReference>
<reference evidence="10 11" key="1">
    <citation type="submission" date="2018-06" db="EMBL/GenBank/DDBJ databases">
        <authorList>
            <consortium name="Pathogen Informatics"/>
            <person name="Doyle S."/>
        </authorList>
    </citation>
    <scope>NUCLEOTIDE SEQUENCE [LARGE SCALE GENOMIC DNA]</scope>
    <source>
        <strain evidence="10 11">NCTC11545</strain>
    </source>
</reference>
<name>A0A2X2SLX0_CAPOC</name>
<protein>
    <submittedName>
        <fullName evidence="10">Outer membrane cobalamin receptor protein</fullName>
    </submittedName>
</protein>
<dbReference type="Gene3D" id="2.40.170.20">
    <property type="entry name" value="TonB-dependent receptor, beta-barrel domain"/>
    <property type="match status" value="1"/>
</dbReference>
<gene>
    <name evidence="10" type="ORF">NCTC11545_01459</name>
</gene>
<dbReference type="Proteomes" id="UP000250169">
    <property type="component" value="Unassembled WGS sequence"/>
</dbReference>
<keyword evidence="8" id="KW-0732">Signal</keyword>
<keyword evidence="2 7" id="KW-0813">Transport</keyword>
<dbReference type="InterPro" id="IPR036942">
    <property type="entry name" value="Beta-barrel_TonB_sf"/>
</dbReference>
<dbReference type="NCBIfam" id="TIGR04056">
    <property type="entry name" value="OMP_RagA_SusC"/>
    <property type="match status" value="1"/>
</dbReference>
<feature type="chain" id="PRO_5015959091" evidence="8">
    <location>
        <begin position="22"/>
        <end position="1018"/>
    </location>
</feature>
<dbReference type="InterPro" id="IPR039426">
    <property type="entry name" value="TonB-dep_rcpt-like"/>
</dbReference>
<evidence type="ECO:0000313" key="11">
    <source>
        <dbReference type="Proteomes" id="UP000250169"/>
    </source>
</evidence>
<dbReference type="Pfam" id="PF13715">
    <property type="entry name" value="CarbopepD_reg_2"/>
    <property type="match status" value="1"/>
</dbReference>
<keyword evidence="5 7" id="KW-0472">Membrane</keyword>
<dbReference type="PROSITE" id="PS52016">
    <property type="entry name" value="TONB_DEPENDENT_REC_3"/>
    <property type="match status" value="1"/>
</dbReference>
<dbReference type="InterPro" id="IPR023997">
    <property type="entry name" value="TonB-dep_OMP_SusC/RagA_CS"/>
</dbReference>
<dbReference type="SUPFAM" id="SSF49464">
    <property type="entry name" value="Carboxypeptidase regulatory domain-like"/>
    <property type="match status" value="1"/>
</dbReference>
<evidence type="ECO:0000256" key="8">
    <source>
        <dbReference type="SAM" id="SignalP"/>
    </source>
</evidence>
<keyword evidence="6 7" id="KW-0998">Cell outer membrane</keyword>
<organism evidence="10 11">
    <name type="scientific">Capnocytophaga ochracea</name>
    <dbReference type="NCBI Taxonomy" id="1018"/>
    <lineage>
        <taxon>Bacteria</taxon>
        <taxon>Pseudomonadati</taxon>
        <taxon>Bacteroidota</taxon>
        <taxon>Flavobacteriia</taxon>
        <taxon>Flavobacteriales</taxon>
        <taxon>Flavobacteriaceae</taxon>
        <taxon>Capnocytophaga</taxon>
    </lineage>
</organism>
<dbReference type="NCBIfam" id="TIGR04057">
    <property type="entry name" value="SusC_RagA_signa"/>
    <property type="match status" value="1"/>
</dbReference>
<feature type="signal peptide" evidence="8">
    <location>
        <begin position="1"/>
        <end position="21"/>
    </location>
</feature>
<evidence type="ECO:0000256" key="7">
    <source>
        <dbReference type="PROSITE-ProRule" id="PRU01360"/>
    </source>
</evidence>
<dbReference type="InterPro" id="IPR012910">
    <property type="entry name" value="Plug_dom"/>
</dbReference>
<dbReference type="Gene3D" id="2.170.130.10">
    <property type="entry name" value="TonB-dependent receptor, plug domain"/>
    <property type="match status" value="1"/>
</dbReference>
<evidence type="ECO:0000313" key="10">
    <source>
        <dbReference type="EMBL" id="SQA94076.1"/>
    </source>
</evidence>
<proteinExistence type="inferred from homology"/>
<evidence type="ECO:0000256" key="3">
    <source>
        <dbReference type="ARBA" id="ARBA00022452"/>
    </source>
</evidence>
<accession>A0A2X2SLX0</accession>
<evidence type="ECO:0000256" key="2">
    <source>
        <dbReference type="ARBA" id="ARBA00022448"/>
    </source>
</evidence>
<evidence type="ECO:0000259" key="9">
    <source>
        <dbReference type="Pfam" id="PF07715"/>
    </source>
</evidence>
<comment type="subcellular location">
    <subcellularLocation>
        <location evidence="1 7">Cell outer membrane</location>
        <topology evidence="1 7">Multi-pass membrane protein</topology>
    </subcellularLocation>
</comment>
<comment type="similarity">
    <text evidence="7">Belongs to the TonB-dependent receptor family.</text>
</comment>